<dbReference type="EMBL" id="LR721774">
    <property type="protein sequence ID" value="VVV37627.1"/>
    <property type="molecule type" value="Genomic_DNA"/>
</dbReference>
<feature type="compositionally biased region" description="Basic residues" evidence="1">
    <location>
        <begin position="116"/>
        <end position="133"/>
    </location>
</feature>
<protein>
    <submittedName>
        <fullName evidence="2">Uncharacterized protein</fullName>
    </submittedName>
</protein>
<dbReference type="Gramene" id="NC1G0110410.1">
    <property type="protein sequence ID" value="NC1G0110410.1:cds"/>
    <property type="gene ID" value="NC1G0110410"/>
</dbReference>
<feature type="region of interest" description="Disordered" evidence="1">
    <location>
        <begin position="103"/>
        <end position="133"/>
    </location>
</feature>
<proteinExistence type="predicted"/>
<evidence type="ECO:0000313" key="2">
    <source>
        <dbReference type="EMBL" id="VVV37627.1"/>
    </source>
</evidence>
<reference evidence="2" key="1">
    <citation type="submission" date="2019-09" db="EMBL/GenBank/DDBJ databases">
        <authorList>
            <person name="Zhang L."/>
        </authorList>
    </citation>
    <scope>NUCLEOTIDE SEQUENCE</scope>
</reference>
<name>A0A5K0V964_9MAGN</name>
<dbReference type="AlphaFoldDB" id="A0A5K0V964"/>
<sequence>MRDDPREVCVLIDREFFLAALLRRLRASSANERGRDLLRINTGLPAQGHLQGLELRSGVDPDVPGVDVLLPVEDDDWVRRLLRSRHLPAVGFLEKEIGIGATRRTKAGASKDSNSCHRRQRKAARTRGRLPFF</sequence>
<accession>A0A5K0V964</accession>
<gene>
    <name evidence="2" type="ORF">NYM_LOCUS1502</name>
</gene>
<evidence type="ECO:0000256" key="1">
    <source>
        <dbReference type="SAM" id="MobiDB-lite"/>
    </source>
</evidence>
<organism evidence="2">
    <name type="scientific">Nymphaea colorata</name>
    <name type="common">pocket water lily</name>
    <dbReference type="NCBI Taxonomy" id="210225"/>
    <lineage>
        <taxon>Eukaryota</taxon>
        <taxon>Viridiplantae</taxon>
        <taxon>Streptophyta</taxon>
        <taxon>Embryophyta</taxon>
        <taxon>Tracheophyta</taxon>
        <taxon>Spermatophyta</taxon>
        <taxon>Magnoliopsida</taxon>
        <taxon>Nymphaeales</taxon>
        <taxon>Nymphaeaceae</taxon>
        <taxon>Nymphaea</taxon>
    </lineage>
</organism>